<keyword evidence="2" id="KW-1185">Reference proteome</keyword>
<dbReference type="RefSeq" id="WP_343926940.1">
    <property type="nucleotide sequence ID" value="NZ_BAAAJW010000018.1"/>
</dbReference>
<gene>
    <name evidence="1" type="ORF">JOF43_001157</name>
</gene>
<accession>A0ABS4WYB4</accession>
<comment type="caution">
    <text evidence="1">The sequence shown here is derived from an EMBL/GenBank/DDBJ whole genome shotgun (WGS) entry which is preliminary data.</text>
</comment>
<protein>
    <submittedName>
        <fullName evidence="1">Uncharacterized protein</fullName>
    </submittedName>
</protein>
<evidence type="ECO:0000313" key="2">
    <source>
        <dbReference type="Proteomes" id="UP001519290"/>
    </source>
</evidence>
<sequence>MPLDALEGQPDVRRLLTEAGYPADEESSWQVSQSHANRIATDGEASENLAVYLRVSTQYFVVVEREDGIDLVPVPSITAWESMLQVLPGAHEIGRPS</sequence>
<evidence type="ECO:0000313" key="1">
    <source>
        <dbReference type="EMBL" id="MBP2381200.1"/>
    </source>
</evidence>
<reference evidence="1 2" key="1">
    <citation type="submission" date="2021-03" db="EMBL/GenBank/DDBJ databases">
        <title>Sequencing the genomes of 1000 actinobacteria strains.</title>
        <authorList>
            <person name="Klenk H.-P."/>
        </authorList>
    </citation>
    <scope>NUCLEOTIDE SEQUENCE [LARGE SCALE GENOMIC DNA]</scope>
    <source>
        <strain evidence="1 2">DSM 14566</strain>
    </source>
</reference>
<organism evidence="1 2">
    <name type="scientific">Brachybacterium sacelli</name>
    <dbReference type="NCBI Taxonomy" id="173364"/>
    <lineage>
        <taxon>Bacteria</taxon>
        <taxon>Bacillati</taxon>
        <taxon>Actinomycetota</taxon>
        <taxon>Actinomycetes</taxon>
        <taxon>Micrococcales</taxon>
        <taxon>Dermabacteraceae</taxon>
        <taxon>Brachybacterium</taxon>
    </lineage>
</organism>
<proteinExistence type="predicted"/>
<name>A0ABS4WYB4_9MICO</name>
<dbReference type="Proteomes" id="UP001519290">
    <property type="component" value="Unassembled WGS sequence"/>
</dbReference>
<dbReference type="EMBL" id="JAGIOD010000001">
    <property type="protein sequence ID" value="MBP2381200.1"/>
    <property type="molecule type" value="Genomic_DNA"/>
</dbReference>